<dbReference type="GeneID" id="41977548"/>
<comment type="caution">
    <text evidence="8">The sequence shown here is derived from an EMBL/GenBank/DDBJ whole genome shotgun (WGS) entry which is preliminary data.</text>
</comment>
<reference evidence="8 9" key="1">
    <citation type="submission" date="2019-06" db="EMBL/GenBank/DDBJ databases">
        <title>Draft genome sequence of the filamentous fungus Phialemoniopsis curvata isolated from diesel fuel.</title>
        <authorList>
            <person name="Varaljay V.A."/>
            <person name="Lyon W.J."/>
            <person name="Crouch A.L."/>
            <person name="Drake C.E."/>
            <person name="Hollomon J.M."/>
            <person name="Nadeau L.J."/>
            <person name="Nunn H.S."/>
            <person name="Stevenson B.S."/>
            <person name="Bojanowski C.L."/>
            <person name="Crookes-Goodson W.J."/>
        </authorList>
    </citation>
    <scope>NUCLEOTIDE SEQUENCE [LARGE SCALE GENOMIC DNA]</scope>
    <source>
        <strain evidence="8 9">D216</strain>
    </source>
</reference>
<feature type="domain" description="Cupin type-1" evidence="7">
    <location>
        <begin position="72"/>
        <end position="226"/>
    </location>
</feature>
<dbReference type="CDD" id="cd02241">
    <property type="entry name" value="cupin_OxOx"/>
    <property type="match status" value="1"/>
</dbReference>
<keyword evidence="6" id="KW-0732">Signal</keyword>
<dbReference type="InterPro" id="IPR011051">
    <property type="entry name" value="RmlC_Cupin_sf"/>
</dbReference>
<evidence type="ECO:0000313" key="9">
    <source>
        <dbReference type="Proteomes" id="UP000319257"/>
    </source>
</evidence>
<keyword evidence="9" id="KW-1185">Reference proteome</keyword>
<keyword evidence="4" id="KW-0479">Metal-binding</keyword>
<dbReference type="OrthoDB" id="1921208at2759"/>
<dbReference type="InterPro" id="IPR001929">
    <property type="entry name" value="Germin"/>
</dbReference>
<dbReference type="GO" id="GO:0030145">
    <property type="term" value="F:manganese ion binding"/>
    <property type="evidence" value="ECO:0007669"/>
    <property type="project" value="InterPro"/>
</dbReference>
<evidence type="ECO:0000256" key="5">
    <source>
        <dbReference type="ARBA" id="ARBA00023211"/>
    </source>
</evidence>
<organism evidence="8 9">
    <name type="scientific">Thyridium curvatum</name>
    <dbReference type="NCBI Taxonomy" id="1093900"/>
    <lineage>
        <taxon>Eukaryota</taxon>
        <taxon>Fungi</taxon>
        <taxon>Dikarya</taxon>
        <taxon>Ascomycota</taxon>
        <taxon>Pezizomycotina</taxon>
        <taxon>Sordariomycetes</taxon>
        <taxon>Sordariomycetidae</taxon>
        <taxon>Thyridiales</taxon>
        <taxon>Thyridiaceae</taxon>
        <taxon>Thyridium</taxon>
    </lineage>
</organism>
<comment type="similarity">
    <text evidence="2">Belongs to the germin family.</text>
</comment>
<comment type="subcellular location">
    <subcellularLocation>
        <location evidence="1">Secreted</location>
    </subcellularLocation>
</comment>
<dbReference type="EMBL" id="SKBQ01000078">
    <property type="protein sequence ID" value="TPX08484.1"/>
    <property type="molecule type" value="Genomic_DNA"/>
</dbReference>
<protein>
    <recommendedName>
        <fullName evidence="7">Cupin type-1 domain-containing protein</fullName>
    </recommendedName>
</protein>
<evidence type="ECO:0000256" key="3">
    <source>
        <dbReference type="ARBA" id="ARBA00022525"/>
    </source>
</evidence>
<dbReference type="PROSITE" id="PS00725">
    <property type="entry name" value="GERMIN"/>
    <property type="match status" value="1"/>
</dbReference>
<dbReference type="Proteomes" id="UP000319257">
    <property type="component" value="Unassembled WGS sequence"/>
</dbReference>
<dbReference type="PANTHER" id="PTHR31238">
    <property type="entry name" value="GERMIN-LIKE PROTEIN SUBFAMILY 3 MEMBER 3"/>
    <property type="match status" value="1"/>
</dbReference>
<dbReference type="GO" id="GO:0005576">
    <property type="term" value="C:extracellular region"/>
    <property type="evidence" value="ECO:0007669"/>
    <property type="project" value="UniProtKB-SubCell"/>
</dbReference>
<dbReference type="InParanoid" id="A0A507APR6"/>
<feature type="chain" id="PRO_5021364139" description="Cupin type-1 domain-containing protein" evidence="6">
    <location>
        <begin position="21"/>
        <end position="254"/>
    </location>
</feature>
<evidence type="ECO:0000259" key="7">
    <source>
        <dbReference type="SMART" id="SM00835"/>
    </source>
</evidence>
<dbReference type="Pfam" id="PF00190">
    <property type="entry name" value="Cupin_1"/>
    <property type="match status" value="1"/>
</dbReference>
<evidence type="ECO:0000256" key="4">
    <source>
        <dbReference type="ARBA" id="ARBA00022723"/>
    </source>
</evidence>
<dbReference type="AlphaFoldDB" id="A0A507APR6"/>
<dbReference type="STRING" id="1093900.A0A507APR6"/>
<feature type="signal peptide" evidence="6">
    <location>
        <begin position="1"/>
        <end position="20"/>
    </location>
</feature>
<evidence type="ECO:0000256" key="1">
    <source>
        <dbReference type="ARBA" id="ARBA00004613"/>
    </source>
</evidence>
<dbReference type="Gene3D" id="2.60.120.10">
    <property type="entry name" value="Jelly Rolls"/>
    <property type="match status" value="1"/>
</dbReference>
<sequence>MYSKSAVAAILLTSVAGVLGAPAPAESQQSSQTATVSPPAATPELSLTARLTLADTAADRYALLPDDKQFVFDFNQEQKGAGKGGQLVAANRKTFPALVGTGAGMAVGRVGPCGINTFHVHPRGAELQIVVKGSLVTEMTPENGVNNADGTRRVIKTTLKPFQMTPFPQGSVHVQFNDNCDETVFVAAFPSEDFGTGQVADELFAAADDDLVAAVLGQSIDGAQVDKIRKAIPKSIAQGVDSCLKKCNIPKRSL</sequence>
<dbReference type="InterPro" id="IPR006045">
    <property type="entry name" value="Cupin_1"/>
</dbReference>
<gene>
    <name evidence="8" type="ORF">E0L32_010101</name>
</gene>
<proteinExistence type="inferred from homology"/>
<evidence type="ECO:0000256" key="6">
    <source>
        <dbReference type="SAM" id="SignalP"/>
    </source>
</evidence>
<dbReference type="SUPFAM" id="SSF51182">
    <property type="entry name" value="RmlC-like cupins"/>
    <property type="match status" value="1"/>
</dbReference>
<evidence type="ECO:0000313" key="8">
    <source>
        <dbReference type="EMBL" id="TPX08484.1"/>
    </source>
</evidence>
<evidence type="ECO:0000256" key="2">
    <source>
        <dbReference type="ARBA" id="ARBA00007456"/>
    </source>
</evidence>
<keyword evidence="5" id="KW-0464">Manganese</keyword>
<dbReference type="InterPro" id="IPR014710">
    <property type="entry name" value="RmlC-like_jellyroll"/>
</dbReference>
<accession>A0A507APR6</accession>
<dbReference type="RefSeq" id="XP_030990195.1">
    <property type="nucleotide sequence ID" value="XM_031132682.1"/>
</dbReference>
<dbReference type="SMART" id="SM00835">
    <property type="entry name" value="Cupin_1"/>
    <property type="match status" value="1"/>
</dbReference>
<dbReference type="InterPro" id="IPR019780">
    <property type="entry name" value="Germin_Mn-BS"/>
</dbReference>
<name>A0A507APR6_9PEZI</name>
<keyword evidence="3" id="KW-0964">Secreted</keyword>